<gene>
    <name evidence="1" type="ORF">LCPAC403_02990</name>
</gene>
<name>A0A481ZCF7_9VIRU</name>
<reference evidence="1" key="1">
    <citation type="journal article" date="2019" name="MBio">
        <title>Virus Genomes from Deep Sea Sediments Expand the Ocean Megavirome and Support Independent Origins of Viral Gigantism.</title>
        <authorList>
            <person name="Backstrom D."/>
            <person name="Yutin N."/>
            <person name="Jorgensen S.L."/>
            <person name="Dharamshi J."/>
            <person name="Homa F."/>
            <person name="Zaremba-Niedwiedzka K."/>
            <person name="Spang A."/>
            <person name="Wolf Y.I."/>
            <person name="Koonin E.V."/>
            <person name="Ettema T.J."/>
        </authorList>
    </citation>
    <scope>NUCLEOTIDE SEQUENCE</scope>
</reference>
<proteinExistence type="predicted"/>
<protein>
    <submittedName>
        <fullName evidence="1">Uncharacterized protein</fullName>
    </submittedName>
</protein>
<sequence>MNISEPIENESFKERLIKCLADMNPKSSETSVKMLAELYINKIFYGCTYEKDIEDLLEPK</sequence>
<organism evidence="1">
    <name type="scientific">Pithovirus LCPAC403</name>
    <dbReference type="NCBI Taxonomy" id="2506596"/>
    <lineage>
        <taxon>Viruses</taxon>
        <taxon>Pithoviruses</taxon>
    </lineage>
</organism>
<accession>A0A481ZCF7</accession>
<dbReference type="EMBL" id="MK500590">
    <property type="protein sequence ID" value="QBK93165.1"/>
    <property type="molecule type" value="Genomic_DNA"/>
</dbReference>
<evidence type="ECO:0000313" key="1">
    <source>
        <dbReference type="EMBL" id="QBK93165.1"/>
    </source>
</evidence>